<dbReference type="PANTHER" id="PTHR43277:SF4">
    <property type="entry name" value="ARGININE DECARBOXYLASE"/>
    <property type="match status" value="1"/>
</dbReference>
<dbReference type="InterPro" id="IPR052357">
    <property type="entry name" value="Orn_Lys_Arg_decarboxylase-I"/>
</dbReference>
<organism evidence="8 9">
    <name type="scientific">Candidatus Thalassospirochaeta sargassi</name>
    <dbReference type="NCBI Taxonomy" id="3119039"/>
    <lineage>
        <taxon>Bacteria</taxon>
        <taxon>Pseudomonadati</taxon>
        <taxon>Spirochaetota</taxon>
        <taxon>Spirochaetia</taxon>
        <taxon>Spirochaetales</taxon>
        <taxon>Spirochaetaceae</taxon>
        <taxon>Candidatus Thalassospirochaeta</taxon>
    </lineage>
</organism>
<feature type="domain" description="Orn/Lys/Arg decarboxylases family 1 pyridoxal-P attachment site" evidence="6">
    <location>
        <begin position="5"/>
        <end position="293"/>
    </location>
</feature>
<dbReference type="GO" id="GO:0008483">
    <property type="term" value="F:transaminase activity"/>
    <property type="evidence" value="ECO:0007669"/>
    <property type="project" value="UniProtKB-KW"/>
</dbReference>
<dbReference type="GO" id="GO:0016831">
    <property type="term" value="F:carboxy-lyase activity"/>
    <property type="evidence" value="ECO:0007669"/>
    <property type="project" value="UniProtKB-KW"/>
</dbReference>
<comment type="cofactor">
    <cofactor evidence="1">
        <name>pyridoxal 5'-phosphate</name>
        <dbReference type="ChEBI" id="CHEBI:597326"/>
    </cofactor>
</comment>
<protein>
    <submittedName>
        <fullName evidence="8">DegT/DnrJ/EryC1/StrS family aminotransferase</fullName>
    </submittedName>
</protein>
<dbReference type="Gene3D" id="3.90.105.10">
    <property type="entry name" value="Molybdopterin biosynthesis moea protein, domain 2"/>
    <property type="match status" value="1"/>
</dbReference>
<dbReference type="Pfam" id="PF03711">
    <property type="entry name" value="OKR_DC_1_C"/>
    <property type="match status" value="1"/>
</dbReference>
<evidence type="ECO:0000313" key="8">
    <source>
        <dbReference type="EMBL" id="MDC7228536.1"/>
    </source>
</evidence>
<evidence type="ECO:0000256" key="5">
    <source>
        <dbReference type="ARBA" id="ARBA00023239"/>
    </source>
</evidence>
<dbReference type="InterPro" id="IPR015424">
    <property type="entry name" value="PyrdxlP-dep_Trfase"/>
</dbReference>
<dbReference type="Gene3D" id="3.40.640.10">
    <property type="entry name" value="Type I PLP-dependent aspartate aminotransferase-like (Major domain)"/>
    <property type="match status" value="1"/>
</dbReference>
<dbReference type="InterPro" id="IPR015421">
    <property type="entry name" value="PyrdxlP-dep_Trfase_major"/>
</dbReference>
<name>A0AAJ1IK95_9SPIO</name>
<keyword evidence="5" id="KW-0456">Lyase</keyword>
<accession>A0AAJ1IK95</accession>
<evidence type="ECO:0000256" key="3">
    <source>
        <dbReference type="ARBA" id="ARBA00022793"/>
    </source>
</evidence>
<gene>
    <name evidence="8" type="ORF">PQJ61_17375</name>
</gene>
<dbReference type="Pfam" id="PF01276">
    <property type="entry name" value="OKR_DC_1"/>
    <property type="match status" value="1"/>
</dbReference>
<keyword evidence="4" id="KW-0663">Pyridoxal phosphate</keyword>
<reference evidence="8 9" key="1">
    <citation type="submission" date="2022-12" db="EMBL/GenBank/DDBJ databases">
        <title>Metagenome assembled genome from gulf of manar.</title>
        <authorList>
            <person name="Kohli P."/>
            <person name="Pk S."/>
            <person name="Venkata Ramana C."/>
            <person name="Sasikala C."/>
        </authorList>
    </citation>
    <scope>NUCLEOTIDE SEQUENCE [LARGE SCALE GENOMIC DNA]</scope>
    <source>
        <strain evidence="8">JB008</strain>
    </source>
</reference>
<dbReference type="AlphaFoldDB" id="A0AAJ1IK95"/>
<comment type="similarity">
    <text evidence="2">Belongs to the Orn/Lys/Arg decarboxylase class-I family.</text>
</comment>
<dbReference type="EMBL" id="JAQQAL010000051">
    <property type="protein sequence ID" value="MDC7228536.1"/>
    <property type="molecule type" value="Genomic_DNA"/>
</dbReference>
<keyword evidence="8" id="KW-0032">Aminotransferase</keyword>
<evidence type="ECO:0000259" key="6">
    <source>
        <dbReference type="Pfam" id="PF01276"/>
    </source>
</evidence>
<dbReference type="SUPFAM" id="SSF53383">
    <property type="entry name" value="PLP-dependent transferases"/>
    <property type="match status" value="1"/>
</dbReference>
<evidence type="ECO:0000256" key="4">
    <source>
        <dbReference type="ARBA" id="ARBA00022898"/>
    </source>
</evidence>
<evidence type="ECO:0000256" key="1">
    <source>
        <dbReference type="ARBA" id="ARBA00001933"/>
    </source>
</evidence>
<dbReference type="PANTHER" id="PTHR43277">
    <property type="entry name" value="ARGININE DECARBOXYLASE"/>
    <property type="match status" value="1"/>
</dbReference>
<dbReference type="InterPro" id="IPR008286">
    <property type="entry name" value="Prn/Lys/Arg_de-COase_C"/>
</dbReference>
<keyword evidence="3" id="KW-0210">Decarboxylase</keyword>
<sequence>MNKYTPVKNFLIEHTKLAPVSFHMPGHKGSALYRKFGYSDFLENFFDCDVTEITGADNLFQAEGILKEVQDSYSRLYDSRKSYMLINGSSSGIIAAVLASVSKGHKLIMARNCHKSVFNALSLAGISPVYAYPDILDDFGVSGAIPPSEIELHLSIHPDADAVILPSPNYYGICSDIEAIADVVHKYNKILIVDQAHGAHLKIFSRYGITELPKSAEESGADIVINSTHKTLGSMTQTAVLNLNSDRVSSFVLEDKLQCIESTSPSYVLMASLDINAGILKEHGEELMHQWFDNLYYFYSRAGKIPGLDLIDRAERLDWTKINFSFRKLGLSGYNLEQQLLVRNIFIELYTGDLVMAMTGVGNTRSDFDELLRALNEISKDNYYKNSGSGIIGKGSAFKSNRSHITRAEIYDIPEKAENVALLEAEGLICKSSIIPYPPGIPLVCPGEKFDKETLLYIRDLRKHGEKVIGVNSAGEVLAGIL</sequence>
<proteinExistence type="inferred from homology"/>
<comment type="caution">
    <text evidence="8">The sequence shown here is derived from an EMBL/GenBank/DDBJ whole genome shotgun (WGS) entry which is preliminary data.</text>
</comment>
<keyword evidence="8" id="KW-0808">Transferase</keyword>
<evidence type="ECO:0000259" key="7">
    <source>
        <dbReference type="Pfam" id="PF03711"/>
    </source>
</evidence>
<feature type="domain" description="Orn/Lys/Arg decarboxylase C-terminal" evidence="7">
    <location>
        <begin position="413"/>
        <end position="470"/>
    </location>
</feature>
<evidence type="ECO:0000313" key="9">
    <source>
        <dbReference type="Proteomes" id="UP001221217"/>
    </source>
</evidence>
<dbReference type="InterPro" id="IPR000310">
    <property type="entry name" value="Orn/Lys/Arg_deCO2ase_major_dom"/>
</dbReference>
<evidence type="ECO:0000256" key="2">
    <source>
        <dbReference type="ARBA" id="ARBA00010671"/>
    </source>
</evidence>
<dbReference type="Proteomes" id="UP001221217">
    <property type="component" value="Unassembled WGS sequence"/>
</dbReference>